<dbReference type="PANTHER" id="PTHR12143:SF39">
    <property type="entry name" value="SECRETED PROTEIN"/>
    <property type="match status" value="1"/>
</dbReference>
<dbReference type="Gene3D" id="1.20.1610.10">
    <property type="entry name" value="alpha-1,2-mannosidases domains"/>
    <property type="match status" value="1"/>
</dbReference>
<evidence type="ECO:0000256" key="2">
    <source>
        <dbReference type="ARBA" id="ARBA00011245"/>
    </source>
</evidence>
<evidence type="ECO:0000313" key="9">
    <source>
        <dbReference type="Proteomes" id="UP000184406"/>
    </source>
</evidence>
<dbReference type="NCBIfam" id="TIGR01180">
    <property type="entry name" value="aman2_put"/>
    <property type="match status" value="1"/>
</dbReference>
<evidence type="ECO:0000259" key="6">
    <source>
        <dbReference type="Pfam" id="PF17678"/>
    </source>
</evidence>
<dbReference type="InterPro" id="IPR055826">
    <property type="entry name" value="DUF7402"/>
</dbReference>
<comment type="cofactor">
    <cofactor evidence="1">
        <name>Ca(2+)</name>
        <dbReference type="ChEBI" id="CHEBI:29108"/>
    </cofactor>
</comment>
<dbReference type="GO" id="GO:0005829">
    <property type="term" value="C:cytosol"/>
    <property type="evidence" value="ECO:0007669"/>
    <property type="project" value="TreeGrafter"/>
</dbReference>
<evidence type="ECO:0000313" key="8">
    <source>
        <dbReference type="EMBL" id="SHE35676.1"/>
    </source>
</evidence>
<evidence type="ECO:0000256" key="3">
    <source>
        <dbReference type="ARBA" id="ARBA00022837"/>
    </source>
</evidence>
<dbReference type="InterPro" id="IPR014718">
    <property type="entry name" value="GH-type_carb-bd"/>
</dbReference>
<accession>A0A1M4STZ8</accession>
<dbReference type="InterPro" id="IPR005887">
    <property type="entry name" value="GH92_a_mannosidase_put"/>
</dbReference>
<feature type="domain" description="DUF7402" evidence="7">
    <location>
        <begin position="29"/>
        <end position="163"/>
    </location>
</feature>
<dbReference type="Pfam" id="PF17678">
    <property type="entry name" value="Glyco_hydro_92N"/>
    <property type="match status" value="1"/>
</dbReference>
<sequence>MSFLFQQKTVIITLLFGIIMTKAQAGPENIAGTATVKASASLNSDFDIAHVIDGMARYTNIGEWASDSKMNFWGGVNYPWMQLDWDRTQTINKIVLFDRATLQAHTAGGTLYFSDGTEISVTAIPNDGSPKTVFFPEKKVEWVKFMVTDGDGDHLGLSEIEVFPAPTDYDDYVSWVDPYIETTRGRYFYFVTGSRPFGMISAAPMTRNKNQMGGGYNYNSTEILGFPQVHGWMLSGLDLMPTTGQVNPSLGEQRWKSNFSHEDEVVQPGYQKVFLEKYGIWVEQTTTDRVSFYRFKYTKDAISKVLMNLGGYIGTSTMTDAQVTKIGDNEIHGSVNTMGRLWGGPDNVTLFFVIQFDKPFEKLNGWVDQDNYEDITYLKGSSEKTPRRLEGWSYYDAPTSGVSAIYNVKEGSELQMKMSISYTSIANAKNNLTEECNHWNFDQVRKDAKDEWNDWLGKIEVRGGTEAQKIKFYTDLWHTLLGRHKIDDFSGDYPDYTEGERKGSHTLNAKLKVRTLPKKANGEAKFHMYNSDAFWLTQWNLNILWGLAWPGVLDDFSASLVQYADNGGLLPRGPNVGGYSYIMTGCPATPLIVSAYTKGILTKVNHEHAYSVMKRNHMPGGMLEADEHYIEKGYFAGNAGRTLEAAFQDWSLSQMAHGLGKKNDALYFLQRSKGWRSLYNPEQGLVFPKKENGKWSHGDPLSGKGWVEANAWQATWSVSHDIQGLSALMGGNDKLCEKLNFAFEQAEPTDFVFAYGNGYVSYANQPGCSNAHVFNYTSKPWLSQYWVRKVNENAYGAITPDKGYGGHDEDQGQMGGVSALMSMGIFSLKGTAAIDPVYDITSPVFDEVIIKLDRKYYNGNEFIVKAYNNSENNMYIQKAALNGKLHDEFWFSHKDFINGGILELWLGPNPNKNWGTTELPK</sequence>
<comment type="subunit">
    <text evidence="2">Monomer.</text>
</comment>
<dbReference type="PANTHER" id="PTHR12143">
    <property type="entry name" value="PEPTIDE N-GLYCANASE PNGASE -RELATED"/>
    <property type="match status" value="1"/>
</dbReference>
<proteinExistence type="predicted"/>
<evidence type="ECO:0000256" key="4">
    <source>
        <dbReference type="SAM" id="SignalP"/>
    </source>
</evidence>
<keyword evidence="3" id="KW-0106">Calcium</keyword>
<dbReference type="OrthoDB" id="9804511at2"/>
<reference evidence="9" key="1">
    <citation type="submission" date="2016-11" db="EMBL/GenBank/DDBJ databases">
        <authorList>
            <person name="Varghese N."/>
            <person name="Submissions S."/>
        </authorList>
    </citation>
    <scope>NUCLEOTIDE SEQUENCE [LARGE SCALE GENOMIC DNA]</scope>
    <source>
        <strain evidence="9">DSM 17539</strain>
    </source>
</reference>
<dbReference type="InterPro" id="IPR008928">
    <property type="entry name" value="6-hairpin_glycosidase_sf"/>
</dbReference>
<dbReference type="GO" id="GO:0000224">
    <property type="term" value="F:peptide-N4-(N-acetyl-beta-glucosaminyl)asparagine amidase activity"/>
    <property type="evidence" value="ECO:0007669"/>
    <property type="project" value="TreeGrafter"/>
</dbReference>
<dbReference type="Gene3D" id="2.60.120.260">
    <property type="entry name" value="Galactose-binding domain-like"/>
    <property type="match status" value="1"/>
</dbReference>
<dbReference type="Gene3D" id="3.30.2080.10">
    <property type="entry name" value="GH92 mannosidase domain"/>
    <property type="match status" value="1"/>
</dbReference>
<feature type="chain" id="PRO_5012363890" evidence="4">
    <location>
        <begin position="26"/>
        <end position="921"/>
    </location>
</feature>
<dbReference type="EMBL" id="FQUX01000001">
    <property type="protein sequence ID" value="SHE35676.1"/>
    <property type="molecule type" value="Genomic_DNA"/>
</dbReference>
<evidence type="ECO:0000259" key="5">
    <source>
        <dbReference type="Pfam" id="PF07971"/>
    </source>
</evidence>
<evidence type="ECO:0000259" key="7">
    <source>
        <dbReference type="Pfam" id="PF24135"/>
    </source>
</evidence>
<feature type="domain" description="Glycosyl hydrolase family 92 N-terminal" evidence="6">
    <location>
        <begin position="175"/>
        <end position="421"/>
    </location>
</feature>
<dbReference type="InterPro" id="IPR050883">
    <property type="entry name" value="PNGase"/>
</dbReference>
<organism evidence="8 9">
    <name type="scientific">Arenibacter palladensis</name>
    <dbReference type="NCBI Taxonomy" id="237373"/>
    <lineage>
        <taxon>Bacteria</taxon>
        <taxon>Pseudomonadati</taxon>
        <taxon>Bacteroidota</taxon>
        <taxon>Flavobacteriia</taxon>
        <taxon>Flavobacteriales</taxon>
        <taxon>Flavobacteriaceae</taxon>
        <taxon>Arenibacter</taxon>
    </lineage>
</organism>
<keyword evidence="9" id="KW-1185">Reference proteome</keyword>
<name>A0A1M4STZ8_9FLAO</name>
<dbReference type="RefSeq" id="WP_084532434.1">
    <property type="nucleotide sequence ID" value="NZ_FQUX01000001.1"/>
</dbReference>
<dbReference type="Gene3D" id="2.70.98.10">
    <property type="match status" value="1"/>
</dbReference>
<dbReference type="InterPro" id="IPR008979">
    <property type="entry name" value="Galactose-bd-like_sf"/>
</dbReference>
<dbReference type="Gene3D" id="1.20.1050.60">
    <property type="entry name" value="alpha-1,2-mannosidase"/>
    <property type="match status" value="1"/>
</dbReference>
<dbReference type="InterPro" id="IPR041371">
    <property type="entry name" value="GH92_N"/>
</dbReference>
<dbReference type="SUPFAM" id="SSF48208">
    <property type="entry name" value="Six-hairpin glycosidases"/>
    <property type="match status" value="1"/>
</dbReference>
<dbReference type="Pfam" id="PF24135">
    <property type="entry name" value="DUF7402"/>
    <property type="match status" value="1"/>
</dbReference>
<dbReference type="AlphaFoldDB" id="A0A1M4STZ8"/>
<gene>
    <name evidence="8" type="ORF">SAMN03080594_10128</name>
</gene>
<dbReference type="Pfam" id="PF07971">
    <property type="entry name" value="Glyco_hydro_92"/>
    <property type="match status" value="1"/>
</dbReference>
<evidence type="ECO:0000256" key="1">
    <source>
        <dbReference type="ARBA" id="ARBA00001913"/>
    </source>
</evidence>
<dbReference type="GO" id="GO:0006516">
    <property type="term" value="P:glycoprotein catabolic process"/>
    <property type="evidence" value="ECO:0007669"/>
    <property type="project" value="TreeGrafter"/>
</dbReference>
<feature type="domain" description="Glycosyl hydrolase family 92" evidence="5">
    <location>
        <begin position="427"/>
        <end position="907"/>
    </location>
</feature>
<dbReference type="GO" id="GO:0030246">
    <property type="term" value="F:carbohydrate binding"/>
    <property type="evidence" value="ECO:0007669"/>
    <property type="project" value="InterPro"/>
</dbReference>
<dbReference type="Proteomes" id="UP000184406">
    <property type="component" value="Unassembled WGS sequence"/>
</dbReference>
<feature type="signal peptide" evidence="4">
    <location>
        <begin position="1"/>
        <end position="25"/>
    </location>
</feature>
<keyword evidence="4" id="KW-0732">Signal</keyword>
<dbReference type="InterPro" id="IPR012939">
    <property type="entry name" value="Glyco_hydro_92"/>
</dbReference>
<dbReference type="GO" id="GO:0005975">
    <property type="term" value="P:carbohydrate metabolic process"/>
    <property type="evidence" value="ECO:0007669"/>
    <property type="project" value="InterPro"/>
</dbReference>
<protein>
    <submittedName>
        <fullName evidence="8">Alpha-1,2-mannosidase, putative</fullName>
    </submittedName>
</protein>
<dbReference type="SUPFAM" id="SSF49785">
    <property type="entry name" value="Galactose-binding domain-like"/>
    <property type="match status" value="1"/>
</dbReference>